<sequence length="111" mass="11780">MIEKARSSVAEAEKAAGGDVPGSVAWAGITAEEVKHWVQETLSEEQVPRQGGKEDEREEGAKTFGREAVAALVDKRVRLYEADAVRMIDYAASSAGGNILPSLTSATYAQG</sequence>
<reference evidence="2 3" key="1">
    <citation type="submission" date="2019-01" db="EMBL/GenBank/DDBJ databases">
        <title>Nuclear Genome Assembly of the Microalgal Biofuel strain Nannochloropsis salina CCMP1776.</title>
        <authorList>
            <person name="Hovde B."/>
        </authorList>
    </citation>
    <scope>NUCLEOTIDE SEQUENCE [LARGE SCALE GENOMIC DNA]</scope>
    <source>
        <strain evidence="2 3">CCMP1776</strain>
    </source>
</reference>
<feature type="region of interest" description="Disordered" evidence="1">
    <location>
        <begin position="1"/>
        <end position="22"/>
    </location>
</feature>
<evidence type="ECO:0000313" key="3">
    <source>
        <dbReference type="Proteomes" id="UP000355283"/>
    </source>
</evidence>
<comment type="caution">
    <text evidence="2">The sequence shown here is derived from an EMBL/GenBank/DDBJ whole genome shotgun (WGS) entry which is preliminary data.</text>
</comment>
<feature type="compositionally biased region" description="Basic and acidic residues" evidence="1">
    <location>
        <begin position="1"/>
        <end position="16"/>
    </location>
</feature>
<dbReference type="EMBL" id="SDOX01000021">
    <property type="protein sequence ID" value="TFJ83672.1"/>
    <property type="molecule type" value="Genomic_DNA"/>
</dbReference>
<dbReference type="Proteomes" id="UP000355283">
    <property type="component" value="Unassembled WGS sequence"/>
</dbReference>
<evidence type="ECO:0000256" key="1">
    <source>
        <dbReference type="SAM" id="MobiDB-lite"/>
    </source>
</evidence>
<keyword evidence="3" id="KW-1185">Reference proteome</keyword>
<evidence type="ECO:0000313" key="2">
    <source>
        <dbReference type="EMBL" id="TFJ83672.1"/>
    </source>
</evidence>
<proteinExistence type="predicted"/>
<gene>
    <name evidence="2" type="ORF">NSK_004776</name>
</gene>
<dbReference type="OrthoDB" id="342281at2759"/>
<dbReference type="Gene3D" id="2.60.120.260">
    <property type="entry name" value="Galactose-binding domain-like"/>
    <property type="match status" value="1"/>
</dbReference>
<organism evidence="2 3">
    <name type="scientific">Nannochloropsis salina CCMP1776</name>
    <dbReference type="NCBI Taxonomy" id="1027361"/>
    <lineage>
        <taxon>Eukaryota</taxon>
        <taxon>Sar</taxon>
        <taxon>Stramenopiles</taxon>
        <taxon>Ochrophyta</taxon>
        <taxon>Eustigmatophyceae</taxon>
        <taxon>Eustigmatales</taxon>
        <taxon>Monodopsidaceae</taxon>
        <taxon>Microchloropsis</taxon>
        <taxon>Microchloropsis salina</taxon>
    </lineage>
</organism>
<name>A0A4D9CWN7_9STRA</name>
<accession>A0A4D9CWN7</accession>
<protein>
    <submittedName>
        <fullName evidence="2">Uncharacterized protein</fullName>
    </submittedName>
</protein>
<feature type="region of interest" description="Disordered" evidence="1">
    <location>
        <begin position="42"/>
        <end position="62"/>
    </location>
</feature>
<feature type="compositionally biased region" description="Basic and acidic residues" evidence="1">
    <location>
        <begin position="51"/>
        <end position="62"/>
    </location>
</feature>
<dbReference type="AlphaFoldDB" id="A0A4D9CWN7"/>